<comment type="caution">
    <text evidence="1">The sequence shown here is derived from an EMBL/GenBank/DDBJ whole genome shotgun (WGS) entry which is preliminary data.</text>
</comment>
<accession>T1CCM0</accession>
<feature type="non-terminal residue" evidence="1">
    <location>
        <position position="1"/>
    </location>
</feature>
<proteinExistence type="predicted"/>
<evidence type="ECO:0000313" key="1">
    <source>
        <dbReference type="EMBL" id="EQD80077.1"/>
    </source>
</evidence>
<dbReference type="AlphaFoldDB" id="T1CCM0"/>
<name>T1CCM0_9ZZZZ</name>
<reference evidence="1" key="2">
    <citation type="journal article" date="2014" name="ISME J.">
        <title>Microbial stratification in low pH oxic and suboxic macroscopic growths along an acid mine drainage.</title>
        <authorList>
            <person name="Mendez-Garcia C."/>
            <person name="Mesa V."/>
            <person name="Sprenger R.R."/>
            <person name="Richter M."/>
            <person name="Diez M.S."/>
            <person name="Solano J."/>
            <person name="Bargiela R."/>
            <person name="Golyshina O.V."/>
            <person name="Manteca A."/>
            <person name="Ramos J.L."/>
            <person name="Gallego J.R."/>
            <person name="Llorente I."/>
            <person name="Martins Dos Santos V.A."/>
            <person name="Jensen O.N."/>
            <person name="Pelaez A.I."/>
            <person name="Sanchez J."/>
            <person name="Ferrer M."/>
        </authorList>
    </citation>
    <scope>NUCLEOTIDE SEQUENCE</scope>
</reference>
<organism evidence="1">
    <name type="scientific">mine drainage metagenome</name>
    <dbReference type="NCBI Taxonomy" id="410659"/>
    <lineage>
        <taxon>unclassified sequences</taxon>
        <taxon>metagenomes</taxon>
        <taxon>ecological metagenomes</taxon>
    </lineage>
</organism>
<protein>
    <submittedName>
        <fullName evidence="1">Uncharacterized protein</fullName>
    </submittedName>
</protein>
<gene>
    <name evidence="1" type="ORF">B1A_01269</name>
</gene>
<sequence length="64" mass="6458">LAASGAGGMSGHPFGVSVDGGAGVSLRVPASPMGVFIEMTPMEIFISQEALFITPLTAGITFNF</sequence>
<reference evidence="1" key="1">
    <citation type="submission" date="2013-08" db="EMBL/GenBank/DDBJ databases">
        <authorList>
            <person name="Mendez C."/>
            <person name="Richter M."/>
            <person name="Ferrer M."/>
            <person name="Sanchez J."/>
        </authorList>
    </citation>
    <scope>NUCLEOTIDE SEQUENCE</scope>
</reference>
<dbReference type="EMBL" id="AUZX01000965">
    <property type="protein sequence ID" value="EQD80077.1"/>
    <property type="molecule type" value="Genomic_DNA"/>
</dbReference>